<dbReference type="PANTHER" id="PTHR30288">
    <property type="entry name" value="FLAGELLAR CAP/ASSEMBLY PROTEIN FLID"/>
    <property type="match status" value="1"/>
</dbReference>
<dbReference type="PANTHER" id="PTHR30288:SF0">
    <property type="entry name" value="FLAGELLAR HOOK-ASSOCIATED PROTEIN 2"/>
    <property type="match status" value="1"/>
</dbReference>
<evidence type="ECO:0000256" key="1">
    <source>
        <dbReference type="ARBA" id="ARBA00009764"/>
    </source>
</evidence>
<keyword evidence="9" id="KW-1185">Reference proteome</keyword>
<evidence type="ECO:0000256" key="5">
    <source>
        <dbReference type="RuleBase" id="RU362066"/>
    </source>
</evidence>
<dbReference type="Pfam" id="PF02465">
    <property type="entry name" value="FliD_N"/>
    <property type="match status" value="1"/>
</dbReference>
<dbReference type="Proteomes" id="UP001549098">
    <property type="component" value="Unassembled WGS sequence"/>
</dbReference>
<keyword evidence="5" id="KW-0964">Secreted</keyword>
<keyword evidence="3 5" id="KW-0175">Coiled coil</keyword>
<feature type="domain" description="Flagellar hook-associated protein 2 C-terminal" evidence="7">
    <location>
        <begin position="204"/>
        <end position="476"/>
    </location>
</feature>
<sequence>MRISGLASGLDIDAMVKQLMTAERVPLNKLNQQKQLTEWKRDSYREVSTKLVSFNDKITNSFNLSSAIDSKKASITGASNVLTATATGAAGNSVLNIGVNNLATATNVIYKGTTGATTIKEIYSGSETSVKIGNATIDFNPDDTIDSFVKKINSNKDAGVTAVYDSKTGSLSLTNKQTGDSAISLTGELFNGNAQFTTTGQTMGKDAEVVINGITTKQASNRFTVNGVEITLTGVTPAGQSTQVEVNQDVDKMMDTIKAFVDAYNDSLSLMNQKTSEERYRKYLPLTTEQRADMKDDEIKLWDEKAKSGMLKDDSIISKTVSDMRAALTADVVLPNGEKVNLAQFGITTGSYSEKGKLHIDETKLRAALEASPEKATALFGQTDSAATISNNSADGLFNRIKKINQTALQSISDRAGTSKYSSDLTTAFLPKSEMGDQLSALDRRIDEMNDRLTMIENRYYQQFTAMETAMNKYNSTSSSLASLLS</sequence>
<comment type="function">
    <text evidence="5">Required for morphogenesis and for the elongation of the flagellar filament by facilitating polymerization of the flagellin monomers at the tip of growing filament. Forms a capping structure, which prevents flagellin subunits (transported through the central channel of the flagellum) from leaking out without polymerization at the distal end.</text>
</comment>
<evidence type="ECO:0000256" key="3">
    <source>
        <dbReference type="ARBA" id="ARBA00023054"/>
    </source>
</evidence>
<evidence type="ECO:0000313" key="8">
    <source>
        <dbReference type="EMBL" id="MET3548124.1"/>
    </source>
</evidence>
<evidence type="ECO:0000259" key="6">
    <source>
        <dbReference type="Pfam" id="PF02465"/>
    </source>
</evidence>
<keyword evidence="8" id="KW-0969">Cilium</keyword>
<feature type="domain" description="Flagellar hook-associated protein 2 N-terminal" evidence="6">
    <location>
        <begin position="8"/>
        <end position="105"/>
    </location>
</feature>
<reference evidence="8 9" key="1">
    <citation type="submission" date="2024-06" db="EMBL/GenBank/DDBJ databases">
        <title>Genomic Encyclopedia of Type Strains, Phase IV (KMG-IV): sequencing the most valuable type-strain genomes for metagenomic binning, comparative biology and taxonomic classification.</title>
        <authorList>
            <person name="Goeker M."/>
        </authorList>
    </citation>
    <scope>NUCLEOTIDE SEQUENCE [LARGE SCALE GENOMIC DNA]</scope>
    <source>
        <strain evidence="8 9">DSM 17253</strain>
    </source>
</reference>
<comment type="caution">
    <text evidence="8">The sequence shown here is derived from an EMBL/GenBank/DDBJ whole genome shotgun (WGS) entry which is preliminary data.</text>
</comment>
<dbReference type="Pfam" id="PF07195">
    <property type="entry name" value="FliD_C"/>
    <property type="match status" value="1"/>
</dbReference>
<dbReference type="InterPro" id="IPR010809">
    <property type="entry name" value="FliD_C"/>
</dbReference>
<comment type="subunit">
    <text evidence="2 5">Homopentamer.</text>
</comment>
<dbReference type="InterPro" id="IPR003481">
    <property type="entry name" value="FliD_N"/>
</dbReference>
<dbReference type="EMBL" id="JBEPLV010000005">
    <property type="protein sequence ID" value="MET3548124.1"/>
    <property type="molecule type" value="Genomic_DNA"/>
</dbReference>
<comment type="subcellular location">
    <subcellularLocation>
        <location evidence="5">Secreted</location>
    </subcellularLocation>
    <subcellularLocation>
        <location evidence="5">Bacterial flagellum</location>
    </subcellularLocation>
</comment>
<dbReference type="InterPro" id="IPR040026">
    <property type="entry name" value="FliD"/>
</dbReference>
<comment type="similarity">
    <text evidence="1 5">Belongs to the FliD family.</text>
</comment>
<evidence type="ECO:0000256" key="4">
    <source>
        <dbReference type="ARBA" id="ARBA00023143"/>
    </source>
</evidence>
<dbReference type="RefSeq" id="WP_354500316.1">
    <property type="nucleotide sequence ID" value="NZ_JBEPLV010000005.1"/>
</dbReference>
<feature type="coiled-coil region" evidence="5">
    <location>
        <begin position="432"/>
        <end position="459"/>
    </location>
</feature>
<protein>
    <recommendedName>
        <fullName evidence="5">Flagellar hook-associated protein 2</fullName>
        <shortName evidence="5">HAP2</shortName>
    </recommendedName>
    <alternativeName>
        <fullName evidence="5">Flagellar cap protein</fullName>
    </alternativeName>
</protein>
<keyword evidence="8" id="KW-0966">Cell projection</keyword>
<keyword evidence="8" id="KW-0282">Flagellum</keyword>
<evidence type="ECO:0000256" key="2">
    <source>
        <dbReference type="ARBA" id="ARBA00011255"/>
    </source>
</evidence>
<keyword evidence="4 5" id="KW-0975">Bacterial flagellum</keyword>
<name>A0ABV2F8Q6_9BACL</name>
<proteinExistence type="inferred from homology"/>
<evidence type="ECO:0000259" key="7">
    <source>
        <dbReference type="Pfam" id="PF07195"/>
    </source>
</evidence>
<organism evidence="8 9">
    <name type="scientific">Paenibacillus favisporus</name>
    <dbReference type="NCBI Taxonomy" id="221028"/>
    <lineage>
        <taxon>Bacteria</taxon>
        <taxon>Bacillati</taxon>
        <taxon>Bacillota</taxon>
        <taxon>Bacilli</taxon>
        <taxon>Bacillales</taxon>
        <taxon>Paenibacillaceae</taxon>
        <taxon>Paenibacillus</taxon>
    </lineage>
</organism>
<evidence type="ECO:0000313" key="9">
    <source>
        <dbReference type="Proteomes" id="UP001549098"/>
    </source>
</evidence>
<accession>A0ABV2F8Q6</accession>
<gene>
    <name evidence="8" type="ORF">ABID47_004752</name>
</gene>